<feature type="region of interest" description="Disordered" evidence="1">
    <location>
        <begin position="468"/>
        <end position="506"/>
    </location>
</feature>
<feature type="compositionally biased region" description="Polar residues" evidence="1">
    <location>
        <begin position="421"/>
        <end position="433"/>
    </location>
</feature>
<proteinExistence type="predicted"/>
<sequence length="506" mass="55690">MPLLDALQYLQNWADSRLVVPGAPAEVHLNLKAGLHLKRDIQATTSADEDYVEHSLFPLESLFLSVLKHNPKYKFQDMGLATDCANLTALYGFMRGTADKDFSVDVTRVGELILFQQVLPTENSVPNFSHAHLPGYQQDFVLRYALKERRHSKGQHHRVIQCKIGGLNVLVRSLNTAVLHKPVHERTHPGTLTRDMHKPEFTGTYTGVKPLRLRLLDTTEGLDTSFSDLRLGALLDTVDREHTQSVATRLVLNDSKESDADPQYDIEGTSGGEADEKVRHGDSTKKTNPASARLRDRGSSTRTQQYSGRNKTRAKDTCGNKRDARAHPRTGDRGSHARSTRDDVATRAQRVHSQHSGVYGSRGVSTATTLQYTSELDLDLGSTDHTAQVRRACSKDTTRGTTSGSTACSTAELPTRESTDTHTQAHYSQTRPTQLGAPSPIPQKLPTPIAKVCGESDALRALVTPLNRTTMEQPCDSPAIAATSSTGTATELTKRDRRPEGMTRTK</sequence>
<organism evidence="2 3">
    <name type="scientific">Sphaeroforma arctica JP610</name>
    <dbReference type="NCBI Taxonomy" id="667725"/>
    <lineage>
        <taxon>Eukaryota</taxon>
        <taxon>Ichthyosporea</taxon>
        <taxon>Ichthyophonida</taxon>
        <taxon>Sphaeroforma</taxon>
    </lineage>
</organism>
<feature type="compositionally biased region" description="Basic and acidic residues" evidence="1">
    <location>
        <begin position="313"/>
        <end position="345"/>
    </location>
</feature>
<feature type="compositionally biased region" description="Basic and acidic residues" evidence="1">
    <location>
        <begin position="274"/>
        <end position="285"/>
    </location>
</feature>
<evidence type="ECO:0000313" key="2">
    <source>
        <dbReference type="EMBL" id="KNC85062.1"/>
    </source>
</evidence>
<feature type="compositionally biased region" description="Polar residues" evidence="1">
    <location>
        <begin position="300"/>
        <end position="309"/>
    </location>
</feature>
<evidence type="ECO:0000313" key="3">
    <source>
        <dbReference type="Proteomes" id="UP000054560"/>
    </source>
</evidence>
<feature type="compositionally biased region" description="Low complexity" evidence="1">
    <location>
        <begin position="477"/>
        <end position="490"/>
    </location>
</feature>
<evidence type="ECO:0000256" key="1">
    <source>
        <dbReference type="SAM" id="MobiDB-lite"/>
    </source>
</evidence>
<feature type="compositionally biased region" description="Low complexity" evidence="1">
    <location>
        <begin position="399"/>
        <end position="411"/>
    </location>
</feature>
<gene>
    <name evidence="2" type="ORF">SARC_02755</name>
</gene>
<dbReference type="PANTHER" id="PTHR35179:SF2">
    <property type="entry name" value="START DOMAIN-CONTAINING PROTEIN"/>
    <property type="match status" value="1"/>
</dbReference>
<keyword evidence="3" id="KW-1185">Reference proteome</keyword>
<dbReference type="STRING" id="667725.A0A0L0G7S8"/>
<dbReference type="GeneID" id="25903259"/>
<dbReference type="Proteomes" id="UP000054560">
    <property type="component" value="Unassembled WGS sequence"/>
</dbReference>
<accession>A0A0L0G7S8</accession>
<feature type="region of interest" description="Disordered" evidence="1">
    <location>
        <begin position="249"/>
        <end position="362"/>
    </location>
</feature>
<dbReference type="OrthoDB" id="420564at2759"/>
<dbReference type="AlphaFoldDB" id="A0A0L0G7S8"/>
<dbReference type="EMBL" id="KQ241723">
    <property type="protein sequence ID" value="KNC85062.1"/>
    <property type="molecule type" value="Genomic_DNA"/>
</dbReference>
<feature type="compositionally biased region" description="Basic and acidic residues" evidence="1">
    <location>
        <begin position="492"/>
        <end position="506"/>
    </location>
</feature>
<protein>
    <submittedName>
        <fullName evidence="2">Uncharacterized protein</fullName>
    </submittedName>
</protein>
<feature type="region of interest" description="Disordered" evidence="1">
    <location>
        <begin position="394"/>
        <end position="447"/>
    </location>
</feature>
<reference evidence="2 3" key="1">
    <citation type="submission" date="2011-02" db="EMBL/GenBank/DDBJ databases">
        <title>The Genome Sequence of Sphaeroforma arctica JP610.</title>
        <authorList>
            <consortium name="The Broad Institute Genome Sequencing Platform"/>
            <person name="Russ C."/>
            <person name="Cuomo C."/>
            <person name="Young S.K."/>
            <person name="Zeng Q."/>
            <person name="Gargeya S."/>
            <person name="Alvarado L."/>
            <person name="Berlin A."/>
            <person name="Chapman S.B."/>
            <person name="Chen Z."/>
            <person name="Freedman E."/>
            <person name="Gellesch M."/>
            <person name="Goldberg J."/>
            <person name="Griggs A."/>
            <person name="Gujja S."/>
            <person name="Heilman E."/>
            <person name="Heiman D."/>
            <person name="Howarth C."/>
            <person name="Mehta T."/>
            <person name="Neiman D."/>
            <person name="Pearson M."/>
            <person name="Roberts A."/>
            <person name="Saif S."/>
            <person name="Shea T."/>
            <person name="Shenoy N."/>
            <person name="Sisk P."/>
            <person name="Stolte C."/>
            <person name="Sykes S."/>
            <person name="White J."/>
            <person name="Yandava C."/>
            <person name="Burger G."/>
            <person name="Gray M.W."/>
            <person name="Holland P.W.H."/>
            <person name="King N."/>
            <person name="Lang F.B.F."/>
            <person name="Roger A.J."/>
            <person name="Ruiz-Trillo I."/>
            <person name="Haas B."/>
            <person name="Nusbaum C."/>
            <person name="Birren B."/>
        </authorList>
    </citation>
    <scope>NUCLEOTIDE SEQUENCE [LARGE SCALE GENOMIC DNA]</scope>
    <source>
        <strain evidence="2 3">JP610</strain>
    </source>
</reference>
<name>A0A0L0G7S8_9EUKA</name>
<dbReference type="RefSeq" id="XP_014158964.1">
    <property type="nucleotide sequence ID" value="XM_014303489.1"/>
</dbReference>
<dbReference type="PANTHER" id="PTHR35179">
    <property type="entry name" value="PROTEIN CBG02620"/>
    <property type="match status" value="1"/>
</dbReference>